<dbReference type="EMBL" id="JAZHRV010000001">
    <property type="protein sequence ID" value="MEH2554589.1"/>
    <property type="molecule type" value="Genomic_DNA"/>
</dbReference>
<gene>
    <name evidence="1" type="ORF">V1286_002118</name>
</gene>
<evidence type="ECO:0000313" key="2">
    <source>
        <dbReference type="Proteomes" id="UP001364224"/>
    </source>
</evidence>
<name>A0ABU8B8P8_9BRAD</name>
<proteinExistence type="predicted"/>
<comment type="caution">
    <text evidence="1">The sequence shown here is derived from an EMBL/GenBank/DDBJ whole genome shotgun (WGS) entry which is preliminary data.</text>
</comment>
<accession>A0ABU8B8P8</accession>
<protein>
    <submittedName>
        <fullName evidence="1">Uncharacterized protein</fullName>
    </submittedName>
</protein>
<dbReference type="RefSeq" id="WP_334479380.1">
    <property type="nucleotide sequence ID" value="NZ_JAZHRV010000001.1"/>
</dbReference>
<organism evidence="1 2">
    <name type="scientific">Bradyrhizobium algeriense</name>
    <dbReference type="NCBI Taxonomy" id="634784"/>
    <lineage>
        <taxon>Bacteria</taxon>
        <taxon>Pseudomonadati</taxon>
        <taxon>Pseudomonadota</taxon>
        <taxon>Alphaproteobacteria</taxon>
        <taxon>Hyphomicrobiales</taxon>
        <taxon>Nitrobacteraceae</taxon>
        <taxon>Bradyrhizobium</taxon>
    </lineage>
</organism>
<dbReference type="Proteomes" id="UP001364224">
    <property type="component" value="Unassembled WGS sequence"/>
</dbReference>
<keyword evidence="2" id="KW-1185">Reference proteome</keyword>
<reference evidence="1 2" key="1">
    <citation type="submission" date="2024-02" db="EMBL/GenBank/DDBJ databases">
        <title>Adaptive strategies in a cosmopolitan and abundant soil bacterium.</title>
        <authorList>
            <person name="Carini P."/>
        </authorList>
    </citation>
    <scope>NUCLEOTIDE SEQUENCE [LARGE SCALE GENOMIC DNA]</scope>
    <source>
        <strain evidence="1 2">AZCC 1608</strain>
    </source>
</reference>
<evidence type="ECO:0000313" key="1">
    <source>
        <dbReference type="EMBL" id="MEH2554589.1"/>
    </source>
</evidence>
<sequence>MALLQLELFDWALHQKMHVTTPNARIAAYAAQQLQVKNGVLIGIWDEAELGAIREKIGIKP</sequence>